<proteinExistence type="inferred from homology"/>
<reference evidence="3 4" key="1">
    <citation type="submission" date="2018-11" db="EMBL/GenBank/DDBJ databases">
        <title>Microbial catabolism of amino acid.</title>
        <authorList>
            <person name="Hibi M."/>
            <person name="Ogawa J."/>
        </authorList>
    </citation>
    <scope>NUCLEOTIDE SEQUENCE [LARGE SCALE GENOMIC DNA]</scope>
    <source>
        <strain evidence="3 4">C31-06</strain>
    </source>
</reference>
<dbReference type="RefSeq" id="WP_124396128.1">
    <property type="nucleotide sequence ID" value="NZ_BHYM01000098.1"/>
</dbReference>
<dbReference type="InterPro" id="IPR036291">
    <property type="entry name" value="NAD(P)-bd_dom_sf"/>
</dbReference>
<sequence length="247" mass="25542">MSILITGGSKGLGRAVALRFAAHGAEVFINYSSDTAAAEQTASEVADAGGIPYLVQADLGTIEGAHAAVDAVTSVTDRLDQVVHCAVNPSVRGPVLEIDPAAFMAAMQCNGSSLIPLVQCALPLMTRGSSVTFVTSRGAEVVVPGYAAVGVPKAAAEVLMKYLAVELAPLGIRANTVSAATLDTSALRAVLSDEEAEARLTRAAELNPSGRRVELAEVVDAIEFLCSDRAVMIQGQRLSVDGGFYLR</sequence>
<evidence type="ECO:0000256" key="2">
    <source>
        <dbReference type="ARBA" id="ARBA00023002"/>
    </source>
</evidence>
<evidence type="ECO:0000313" key="3">
    <source>
        <dbReference type="EMBL" id="GCE44564.1"/>
    </source>
</evidence>
<comment type="caution">
    <text evidence="3">The sequence shown here is derived from an EMBL/GenBank/DDBJ whole genome shotgun (WGS) entry which is preliminary data.</text>
</comment>
<dbReference type="AlphaFoldDB" id="A0A402CLX2"/>
<dbReference type="PANTHER" id="PTHR43639:SF1">
    <property type="entry name" value="SHORT-CHAIN DEHYDROGENASE_REDUCTASE FAMILY PROTEIN"/>
    <property type="match status" value="1"/>
</dbReference>
<accession>A0A402CLX2</accession>
<dbReference type="PANTHER" id="PTHR43639">
    <property type="entry name" value="OXIDOREDUCTASE, SHORT-CHAIN DEHYDROGENASE/REDUCTASE FAMILY (AFU_ORTHOLOGUE AFUA_5G02870)"/>
    <property type="match status" value="1"/>
</dbReference>
<dbReference type="Gene3D" id="3.40.50.720">
    <property type="entry name" value="NAD(P)-binding Rossmann-like Domain"/>
    <property type="match status" value="1"/>
</dbReference>
<comment type="similarity">
    <text evidence="1">Belongs to the short-chain dehydrogenases/reductases (SDR) family.</text>
</comment>
<gene>
    <name evidence="3" type="ORF">Rhow_008985</name>
</gene>
<dbReference type="OrthoDB" id="3237043at2"/>
<keyword evidence="4" id="KW-1185">Reference proteome</keyword>
<organism evidence="3 4">
    <name type="scientific">Rhodococcus wratislaviensis</name>
    <name type="common">Tsukamurella wratislaviensis</name>
    <dbReference type="NCBI Taxonomy" id="44752"/>
    <lineage>
        <taxon>Bacteria</taxon>
        <taxon>Bacillati</taxon>
        <taxon>Actinomycetota</taxon>
        <taxon>Actinomycetes</taxon>
        <taxon>Mycobacteriales</taxon>
        <taxon>Nocardiaceae</taxon>
        <taxon>Rhodococcus</taxon>
    </lineage>
</organism>
<name>A0A402CLX2_RHOWR</name>
<keyword evidence="2" id="KW-0560">Oxidoreductase</keyword>
<dbReference type="Pfam" id="PF13561">
    <property type="entry name" value="adh_short_C2"/>
    <property type="match status" value="1"/>
</dbReference>
<dbReference type="GO" id="GO:0016491">
    <property type="term" value="F:oxidoreductase activity"/>
    <property type="evidence" value="ECO:0007669"/>
    <property type="project" value="UniProtKB-KW"/>
</dbReference>
<dbReference type="SUPFAM" id="SSF51735">
    <property type="entry name" value="NAD(P)-binding Rossmann-fold domains"/>
    <property type="match status" value="1"/>
</dbReference>
<dbReference type="PRINTS" id="PR00081">
    <property type="entry name" value="GDHRDH"/>
</dbReference>
<dbReference type="InterPro" id="IPR002347">
    <property type="entry name" value="SDR_fam"/>
</dbReference>
<dbReference type="Proteomes" id="UP000287519">
    <property type="component" value="Unassembled WGS sequence"/>
</dbReference>
<protein>
    <submittedName>
        <fullName evidence="3">3-oxoacyl-[acyl-carrier protein] reductase</fullName>
    </submittedName>
</protein>
<dbReference type="EMBL" id="BHYM01000098">
    <property type="protein sequence ID" value="GCE44564.1"/>
    <property type="molecule type" value="Genomic_DNA"/>
</dbReference>
<evidence type="ECO:0000313" key="4">
    <source>
        <dbReference type="Proteomes" id="UP000287519"/>
    </source>
</evidence>
<evidence type="ECO:0000256" key="1">
    <source>
        <dbReference type="ARBA" id="ARBA00006484"/>
    </source>
</evidence>